<dbReference type="PANTHER" id="PTHR24198:SF165">
    <property type="entry name" value="ANKYRIN REPEAT-CONTAINING PROTEIN-RELATED"/>
    <property type="match status" value="1"/>
</dbReference>
<dbReference type="PROSITE" id="PS50297">
    <property type="entry name" value="ANK_REP_REGION"/>
    <property type="match status" value="6"/>
</dbReference>
<evidence type="ECO:0000256" key="1">
    <source>
        <dbReference type="ARBA" id="ARBA00022737"/>
    </source>
</evidence>
<dbReference type="Pfam" id="PF00023">
    <property type="entry name" value="Ank"/>
    <property type="match status" value="3"/>
</dbReference>
<dbReference type="PRINTS" id="PR01415">
    <property type="entry name" value="ANKYRIN"/>
</dbReference>
<dbReference type="SMART" id="SM00248">
    <property type="entry name" value="ANK"/>
    <property type="match status" value="17"/>
</dbReference>
<feature type="repeat" description="ANK" evidence="3">
    <location>
        <begin position="445"/>
        <end position="477"/>
    </location>
</feature>
<feature type="repeat" description="ANK" evidence="3">
    <location>
        <begin position="1039"/>
        <end position="1071"/>
    </location>
</feature>
<feature type="repeat" description="ANK" evidence="3">
    <location>
        <begin position="278"/>
        <end position="310"/>
    </location>
</feature>
<feature type="repeat" description="ANK" evidence="3">
    <location>
        <begin position="310"/>
        <end position="345"/>
    </location>
</feature>
<organism evidence="5 6">
    <name type="scientific">Rhodanobacter denitrificans</name>
    <dbReference type="NCBI Taxonomy" id="666685"/>
    <lineage>
        <taxon>Bacteria</taxon>
        <taxon>Pseudomonadati</taxon>
        <taxon>Pseudomonadota</taxon>
        <taxon>Gammaproteobacteria</taxon>
        <taxon>Lysobacterales</taxon>
        <taxon>Rhodanobacteraceae</taxon>
        <taxon>Rhodanobacter</taxon>
    </lineage>
</organism>
<sequence length="1112" mass="116175">MPDSVLTLLSGLIRHPATLVVLLALDAVVMTLVCRAIGFGRERGVWRDLARSGLVALVLLIGFAAVLTAIMAVPAWWLLHAPSAATALGSSLALLAALYVFWRSWPALALPFEWDDAYARDEGRSWLFAALQRSVAFAWHLTRDFRNNLFQGLPAAVGVLLIVGGALVIPTAGDRIAEGTRLIAAALYLLVVVPLACLGIAGGCIRLLLTRRGRRSPPDRTEPVAEAASSPLLPPGMARAELNAIVLNAARAGQIDLALAAIEHGAHPDTAPEGHDRDQRSVLMVAVTQPDLRLLRALIGRGADVNRAQAGLTPLIAATRDSYQGRPDAVMMLLANGADPRLADAAGNTPLHHAGLCVEPAVAALLVDAGADVDAINHEGLTTLGIACANANWAIAGFLLDRGARSDVAGAQPALIQAAAVAEDDPAGVRLLLKRKAAVDVRGTLDRTALLAAALAGHAAIVEALLAAGADPNLADQHGTTALMAAAQVGAVQVVNALGRRKVDPDRVDVNGRTALVVACASRHASEDCVRALLAQGADRERRAGDGRRALDYAVAAGRWHIVALLDPAYPLPSSLVGTTLPMEAASAEHLLDALRFGHWPVVQEFSGMVRDWPQSVLASIFVALRDAEHRAARDWLLNRDLDVDARMADGRSLFEALLAELPDAYEALAELVARGVAVGGAGVLARVLAVTPADKPGLPLRRLARELLERGADAAGRAAGERTALHLAAALGDADLVDALLARGADPNARDVVGRTPLHAAMKLEAAVAVPLLRSLIAAGADPEIASAHGETALGLALARPERELAYWLNWTRWHLPRRRLRGEDLPAAAALGDLDAVERMLAMGVPLDGTDAQGATALVRASGAGYAGLVALLLDAGADRLHLTQSGAHALSAAVSARRESVVATLLERGVPADLPLPGGGTSLMVAAALGLPRVAELLLQAGADANAADDTGIVALHAAAQFAFSSRDTATAHALFDTLLRHRALLEQRDEAGYDALLLLLGARADPGTPCDARHLALVAGLLVERGAPLDRQDQRGVSPLHACAMHGLLGCARLLKTRGAPLDLPDRMGRSPGEVAALLGYADLAAELGVNRRAIPSVRQTLRRQVIE</sequence>
<feature type="transmembrane region" description="Helical" evidence="4">
    <location>
        <begin position="54"/>
        <end position="77"/>
    </location>
</feature>
<feature type="transmembrane region" description="Helical" evidence="4">
    <location>
        <begin position="185"/>
        <end position="209"/>
    </location>
</feature>
<feature type="repeat" description="ANK" evidence="3">
    <location>
        <begin position="754"/>
        <end position="789"/>
    </location>
</feature>
<keyword evidence="4" id="KW-0472">Membrane</keyword>
<feature type="repeat" description="ANK" evidence="3">
    <location>
        <begin position="855"/>
        <end position="881"/>
    </location>
</feature>
<dbReference type="AlphaFoldDB" id="A0A2W5KAN2"/>
<accession>A0A2W5KAN2</accession>
<keyword evidence="4" id="KW-0812">Transmembrane</keyword>
<feature type="transmembrane region" description="Helical" evidence="4">
    <location>
        <begin position="153"/>
        <end position="173"/>
    </location>
</feature>
<dbReference type="EMBL" id="QFPO01000012">
    <property type="protein sequence ID" value="PZQ12508.1"/>
    <property type="molecule type" value="Genomic_DNA"/>
</dbReference>
<dbReference type="InterPro" id="IPR036770">
    <property type="entry name" value="Ankyrin_rpt-contain_sf"/>
</dbReference>
<keyword evidence="2 3" id="KW-0040">ANK repeat</keyword>
<dbReference type="Gene3D" id="1.25.40.20">
    <property type="entry name" value="Ankyrin repeat-containing domain"/>
    <property type="match status" value="6"/>
</dbReference>
<name>A0A2W5KAN2_9GAMM</name>
<feature type="transmembrane region" description="Helical" evidence="4">
    <location>
        <begin position="12"/>
        <end position="33"/>
    </location>
</feature>
<dbReference type="InterPro" id="IPR002110">
    <property type="entry name" value="Ankyrin_rpt"/>
</dbReference>
<dbReference type="PANTHER" id="PTHR24198">
    <property type="entry name" value="ANKYRIN REPEAT AND PROTEIN KINASE DOMAIN-CONTAINING PROTEIN"/>
    <property type="match status" value="1"/>
</dbReference>
<protein>
    <submittedName>
        <fullName evidence="5">Uncharacterized protein</fullName>
    </submittedName>
</protein>
<feature type="repeat" description="ANK" evidence="3">
    <location>
        <begin position="921"/>
        <end position="953"/>
    </location>
</feature>
<proteinExistence type="predicted"/>
<feature type="repeat" description="ANK" evidence="3">
    <location>
        <begin position="511"/>
        <end position="545"/>
    </location>
</feature>
<keyword evidence="1" id="KW-0677">Repeat</keyword>
<evidence type="ECO:0000256" key="3">
    <source>
        <dbReference type="PROSITE-ProRule" id="PRU00023"/>
    </source>
</evidence>
<keyword evidence="4" id="KW-1133">Transmembrane helix</keyword>
<dbReference type="PROSITE" id="PS50088">
    <property type="entry name" value="ANK_REPEAT"/>
    <property type="match status" value="10"/>
</dbReference>
<evidence type="ECO:0000313" key="6">
    <source>
        <dbReference type="Proteomes" id="UP000249046"/>
    </source>
</evidence>
<reference evidence="5 6" key="1">
    <citation type="submission" date="2017-08" db="EMBL/GenBank/DDBJ databases">
        <title>Infants hospitalized years apart are colonized by the same room-sourced microbial strains.</title>
        <authorList>
            <person name="Brooks B."/>
            <person name="Olm M.R."/>
            <person name="Firek B.A."/>
            <person name="Baker R."/>
            <person name="Thomas B.C."/>
            <person name="Morowitz M.J."/>
            <person name="Banfield J.F."/>
        </authorList>
    </citation>
    <scope>NUCLEOTIDE SEQUENCE [LARGE SCALE GENOMIC DNA]</scope>
    <source>
        <strain evidence="5">S2_005_003_R2_42</strain>
    </source>
</reference>
<evidence type="ECO:0000256" key="2">
    <source>
        <dbReference type="ARBA" id="ARBA00023043"/>
    </source>
</evidence>
<dbReference type="SUPFAM" id="SSF48403">
    <property type="entry name" value="Ankyrin repeat"/>
    <property type="match status" value="2"/>
</dbReference>
<gene>
    <name evidence="5" type="ORF">DI564_12735</name>
</gene>
<evidence type="ECO:0000313" key="5">
    <source>
        <dbReference type="EMBL" id="PZQ12508.1"/>
    </source>
</evidence>
<dbReference type="Pfam" id="PF12796">
    <property type="entry name" value="Ank_2"/>
    <property type="match status" value="4"/>
</dbReference>
<feature type="repeat" description="ANK" evidence="3">
    <location>
        <begin position="721"/>
        <end position="753"/>
    </location>
</feature>
<evidence type="ECO:0000256" key="4">
    <source>
        <dbReference type="SAM" id="Phobius"/>
    </source>
</evidence>
<feature type="repeat" description="ANK" evidence="3">
    <location>
        <begin position="346"/>
        <end position="378"/>
    </location>
</feature>
<dbReference type="Proteomes" id="UP000249046">
    <property type="component" value="Unassembled WGS sequence"/>
</dbReference>
<comment type="caution">
    <text evidence="5">The sequence shown here is derived from an EMBL/GenBank/DDBJ whole genome shotgun (WGS) entry which is preliminary data.</text>
</comment>